<feature type="signal peptide" evidence="2">
    <location>
        <begin position="1"/>
        <end position="22"/>
    </location>
</feature>
<feature type="compositionally biased region" description="Basic and acidic residues" evidence="1">
    <location>
        <begin position="27"/>
        <end position="62"/>
    </location>
</feature>
<keyword evidence="2" id="KW-0732">Signal</keyword>
<organism evidence="3 4">
    <name type="scientific">Nibrella saemangeumensis</name>
    <dbReference type="NCBI Taxonomy" id="1084526"/>
    <lineage>
        <taxon>Bacteria</taxon>
        <taxon>Pseudomonadati</taxon>
        <taxon>Bacteroidota</taxon>
        <taxon>Cytophagia</taxon>
        <taxon>Cytophagales</taxon>
        <taxon>Spirosomataceae</taxon>
        <taxon>Nibrella</taxon>
    </lineage>
</organism>
<dbReference type="Proteomes" id="UP001501175">
    <property type="component" value="Unassembled WGS sequence"/>
</dbReference>
<feature type="chain" id="PRO_5045943219" evidence="2">
    <location>
        <begin position="23"/>
        <end position="168"/>
    </location>
</feature>
<sequence length="168" mass="19551">MKNRIFALFTAMLLAIGPAVWAQKGNAKKEDKEDWKRDRKEAKEEMKRDRKEAKEDWKDATGRGRGNARTFPGRGNRFPRNTPRELASVPKGHYPPPGMCRLWFPSLPPGQQRPPQPCGELQRLSFGDGAFILYNDKAYDLDYDWRKREAERVNSVPREILGFYQVRD</sequence>
<dbReference type="EMBL" id="BAABHD010000022">
    <property type="protein sequence ID" value="GAA4452655.1"/>
    <property type="molecule type" value="Genomic_DNA"/>
</dbReference>
<name>A0ABP8MLI2_9BACT</name>
<accession>A0ABP8MLI2</accession>
<keyword evidence="4" id="KW-1185">Reference proteome</keyword>
<evidence type="ECO:0000256" key="1">
    <source>
        <dbReference type="SAM" id="MobiDB-lite"/>
    </source>
</evidence>
<evidence type="ECO:0000256" key="2">
    <source>
        <dbReference type="SAM" id="SignalP"/>
    </source>
</evidence>
<protein>
    <submittedName>
        <fullName evidence="3">Uncharacterized protein</fullName>
    </submittedName>
</protein>
<feature type="region of interest" description="Disordered" evidence="1">
    <location>
        <begin position="23"/>
        <end position="93"/>
    </location>
</feature>
<evidence type="ECO:0000313" key="3">
    <source>
        <dbReference type="EMBL" id="GAA4452655.1"/>
    </source>
</evidence>
<comment type="caution">
    <text evidence="3">The sequence shown here is derived from an EMBL/GenBank/DDBJ whole genome shotgun (WGS) entry which is preliminary data.</text>
</comment>
<dbReference type="RefSeq" id="WP_345242416.1">
    <property type="nucleotide sequence ID" value="NZ_BAABHD010000022.1"/>
</dbReference>
<proteinExistence type="predicted"/>
<reference evidence="4" key="1">
    <citation type="journal article" date="2019" name="Int. J. Syst. Evol. Microbiol.">
        <title>The Global Catalogue of Microorganisms (GCM) 10K type strain sequencing project: providing services to taxonomists for standard genome sequencing and annotation.</title>
        <authorList>
            <consortium name="The Broad Institute Genomics Platform"/>
            <consortium name="The Broad Institute Genome Sequencing Center for Infectious Disease"/>
            <person name="Wu L."/>
            <person name="Ma J."/>
        </authorList>
    </citation>
    <scope>NUCLEOTIDE SEQUENCE [LARGE SCALE GENOMIC DNA]</scope>
    <source>
        <strain evidence="4">JCM 17927</strain>
    </source>
</reference>
<evidence type="ECO:0000313" key="4">
    <source>
        <dbReference type="Proteomes" id="UP001501175"/>
    </source>
</evidence>
<gene>
    <name evidence="3" type="ORF">GCM10023189_16400</name>
</gene>